<dbReference type="Proteomes" id="UP000282435">
    <property type="component" value="Chromosome"/>
</dbReference>
<dbReference type="AlphaFoldDB" id="A0A3S9SJ65"/>
<protein>
    <submittedName>
        <fullName evidence="1">Uncharacterized protein</fullName>
    </submittedName>
</protein>
<evidence type="ECO:0000313" key="2">
    <source>
        <dbReference type="Proteomes" id="UP000282435"/>
    </source>
</evidence>
<proteinExistence type="predicted"/>
<dbReference type="EMBL" id="CP034670">
    <property type="protein sequence ID" value="AZR59547.1"/>
    <property type="molecule type" value="Genomic_DNA"/>
</dbReference>
<gene>
    <name evidence="1" type="ORF">ELB75_05610</name>
</gene>
<organism evidence="1 2">
    <name type="scientific">Eikenella corrodens</name>
    <dbReference type="NCBI Taxonomy" id="539"/>
    <lineage>
        <taxon>Bacteria</taxon>
        <taxon>Pseudomonadati</taxon>
        <taxon>Pseudomonadota</taxon>
        <taxon>Betaproteobacteria</taxon>
        <taxon>Neisseriales</taxon>
        <taxon>Neisseriaceae</taxon>
        <taxon>Eikenella</taxon>
    </lineage>
</organism>
<accession>A0A3S9SJ65</accession>
<name>A0A3S9SJ65_EIKCO</name>
<evidence type="ECO:0000313" key="1">
    <source>
        <dbReference type="EMBL" id="AZR59547.1"/>
    </source>
</evidence>
<reference evidence="1 2" key="1">
    <citation type="submission" date="2018-12" db="EMBL/GenBank/DDBJ databases">
        <title>Genome sequencing of Eikenella corrodens KCOM 3110 (= JS217).</title>
        <authorList>
            <person name="Koo J.-K."/>
            <person name="Park S.-N."/>
            <person name="Lim Y.K."/>
        </authorList>
    </citation>
    <scope>NUCLEOTIDE SEQUENCE [LARGE SCALE GENOMIC DNA]</scope>
    <source>
        <strain evidence="1 2">KCOM 3110</strain>
    </source>
</reference>
<sequence>MSWVDFSQKILEQRYRAGGGKGVEGGAGEGFGADLYSGLTKIRTRRRAADSTHVTVSRANAVLVFVNSL</sequence>